<name>A0A8H3TT55_9TREE</name>
<evidence type="ECO:0000256" key="1">
    <source>
        <dbReference type="ARBA" id="ARBA00022729"/>
    </source>
</evidence>
<accession>A0A8H3TT55</accession>
<evidence type="ECO:0000313" key="4">
    <source>
        <dbReference type="Proteomes" id="UP000620104"/>
    </source>
</evidence>
<gene>
    <name evidence="3" type="ORF">NliqN6_3119</name>
</gene>
<keyword evidence="1 2" id="KW-0732">Signal</keyword>
<dbReference type="Proteomes" id="UP000620104">
    <property type="component" value="Unassembled WGS sequence"/>
</dbReference>
<dbReference type="InterPro" id="IPR036908">
    <property type="entry name" value="RlpA-like_sf"/>
</dbReference>
<dbReference type="OrthoDB" id="623670at2759"/>
<comment type="caution">
    <text evidence="3">The sequence shown here is derived from an EMBL/GenBank/DDBJ whole genome shotgun (WGS) entry which is preliminary data.</text>
</comment>
<evidence type="ECO:0000313" key="3">
    <source>
        <dbReference type="EMBL" id="GHJ86717.1"/>
    </source>
</evidence>
<dbReference type="InterPro" id="IPR051477">
    <property type="entry name" value="Expansin_CellWall"/>
</dbReference>
<feature type="signal peptide" evidence="2">
    <location>
        <begin position="1"/>
        <end position="24"/>
    </location>
</feature>
<sequence>MHTIALRVATLLFVASQSLLLAFGIPTDGEAEGSACSWLGCESNGKSPVHCISGAVKLCSGSTVCYDIEGGAGNLYCGAPGAKTYVVVSPSGTPIQPVNNPTPARTNGNHGGDWNDKQIYKDVSVSYHVDAGSTSCGGRAEDAFAQSPFYAAIDPKFFGSGNPNLAPVCNQKIRLTYEGRSVELLAIDKCMGCPTIGPNGLDIAENAFVKLFGSTHRGRVNNGTSWSFI</sequence>
<feature type="chain" id="PRO_5034361414" description="RlpA-like protein double-psi beta-barrel domain-containing protein" evidence="2">
    <location>
        <begin position="25"/>
        <end position="229"/>
    </location>
</feature>
<dbReference type="EMBL" id="BLZA01000019">
    <property type="protein sequence ID" value="GHJ86717.1"/>
    <property type="molecule type" value="Genomic_DNA"/>
</dbReference>
<proteinExistence type="predicted"/>
<dbReference type="PANTHER" id="PTHR31836">
    <property type="match status" value="1"/>
</dbReference>
<dbReference type="Gene3D" id="2.40.40.10">
    <property type="entry name" value="RlpA-like domain"/>
    <property type="match status" value="1"/>
</dbReference>
<evidence type="ECO:0000256" key="2">
    <source>
        <dbReference type="SAM" id="SignalP"/>
    </source>
</evidence>
<dbReference type="SUPFAM" id="SSF50685">
    <property type="entry name" value="Barwin-like endoglucanases"/>
    <property type="match status" value="1"/>
</dbReference>
<dbReference type="AlphaFoldDB" id="A0A8H3TT55"/>
<keyword evidence="4" id="KW-1185">Reference proteome</keyword>
<reference evidence="3" key="1">
    <citation type="submission" date="2020-07" db="EMBL/GenBank/DDBJ databases">
        <title>Draft Genome Sequence of a Deep-Sea Yeast, Naganishia (Cryptococcus) liquefaciens strain N6.</title>
        <authorList>
            <person name="Han Y.W."/>
            <person name="Kajitani R."/>
            <person name="Morimoto H."/>
            <person name="Parhat M."/>
            <person name="Tsubouchi H."/>
            <person name="Bakenova O."/>
            <person name="Ogata M."/>
            <person name="Argunhan B."/>
            <person name="Aoki R."/>
            <person name="Kajiwara S."/>
            <person name="Itoh T."/>
            <person name="Iwasaki H."/>
        </authorList>
    </citation>
    <scope>NUCLEOTIDE SEQUENCE</scope>
    <source>
        <strain evidence="3">N6</strain>
    </source>
</reference>
<evidence type="ECO:0008006" key="5">
    <source>
        <dbReference type="Google" id="ProtNLM"/>
    </source>
</evidence>
<dbReference type="PANTHER" id="PTHR31836:SF28">
    <property type="entry name" value="SRCR DOMAIN-CONTAINING PROTEIN-RELATED"/>
    <property type="match status" value="1"/>
</dbReference>
<organism evidence="3 4">
    <name type="scientific">Naganishia liquefaciens</name>
    <dbReference type="NCBI Taxonomy" id="104408"/>
    <lineage>
        <taxon>Eukaryota</taxon>
        <taxon>Fungi</taxon>
        <taxon>Dikarya</taxon>
        <taxon>Basidiomycota</taxon>
        <taxon>Agaricomycotina</taxon>
        <taxon>Tremellomycetes</taxon>
        <taxon>Filobasidiales</taxon>
        <taxon>Filobasidiaceae</taxon>
        <taxon>Naganishia</taxon>
    </lineage>
</organism>
<protein>
    <recommendedName>
        <fullName evidence="5">RlpA-like protein double-psi beta-barrel domain-containing protein</fullName>
    </recommendedName>
</protein>